<comment type="catalytic activity">
    <reaction evidence="1">
        <text>ATP + protein L-histidine = ADP + protein N-phospho-L-histidine.</text>
        <dbReference type="EC" id="2.7.13.3"/>
    </reaction>
</comment>
<gene>
    <name evidence="14" type="ORF">COT81_03395</name>
</gene>
<dbReference type="GO" id="GO:0005524">
    <property type="term" value="F:ATP binding"/>
    <property type="evidence" value="ECO:0007669"/>
    <property type="project" value="UniProtKB-KW"/>
</dbReference>
<dbReference type="EC" id="2.7.13.3" evidence="4"/>
<dbReference type="SUPFAM" id="SSF55781">
    <property type="entry name" value="GAF domain-like"/>
    <property type="match status" value="1"/>
</dbReference>
<dbReference type="PANTHER" id="PTHR43711:SF26">
    <property type="entry name" value="SENSOR HISTIDINE KINASE RCSC"/>
    <property type="match status" value="1"/>
</dbReference>
<dbReference type="EMBL" id="PEZZ01000026">
    <property type="protein sequence ID" value="PIS05021.1"/>
    <property type="molecule type" value="Genomic_DNA"/>
</dbReference>
<evidence type="ECO:0000256" key="5">
    <source>
        <dbReference type="ARBA" id="ARBA00022475"/>
    </source>
</evidence>
<dbReference type="PRINTS" id="PR00344">
    <property type="entry name" value="BCTRLSENSOR"/>
</dbReference>
<dbReference type="InterPro" id="IPR003594">
    <property type="entry name" value="HATPase_dom"/>
</dbReference>
<dbReference type="InterPro" id="IPR036097">
    <property type="entry name" value="HisK_dim/P_sf"/>
</dbReference>
<dbReference type="FunFam" id="1.10.287.130:FF:000001">
    <property type="entry name" value="Two-component sensor histidine kinase"/>
    <property type="match status" value="1"/>
</dbReference>
<dbReference type="SMART" id="SM00388">
    <property type="entry name" value="HisKA"/>
    <property type="match status" value="1"/>
</dbReference>
<dbReference type="SUPFAM" id="SSF55874">
    <property type="entry name" value="ATPase domain of HSP90 chaperone/DNA topoisomerase II/histidine kinase"/>
    <property type="match status" value="1"/>
</dbReference>
<proteinExistence type="predicted"/>
<evidence type="ECO:0000256" key="7">
    <source>
        <dbReference type="ARBA" id="ARBA00022679"/>
    </source>
</evidence>
<keyword evidence="6" id="KW-0597">Phosphoprotein</keyword>
<dbReference type="InterPro" id="IPR050736">
    <property type="entry name" value="Sensor_HK_Regulatory"/>
</dbReference>
<comment type="caution">
    <text evidence="14">The sequence shown here is derived from an EMBL/GenBank/DDBJ whole genome shotgun (WGS) entry which is preliminary data.</text>
</comment>
<dbReference type="Gene3D" id="1.10.287.130">
    <property type="match status" value="1"/>
</dbReference>
<evidence type="ECO:0000256" key="1">
    <source>
        <dbReference type="ARBA" id="ARBA00000085"/>
    </source>
</evidence>
<evidence type="ECO:0000259" key="13">
    <source>
        <dbReference type="PROSITE" id="PS50109"/>
    </source>
</evidence>
<dbReference type="AlphaFoldDB" id="A0A2H0W3B5"/>
<evidence type="ECO:0000256" key="8">
    <source>
        <dbReference type="ARBA" id="ARBA00022741"/>
    </source>
</evidence>
<dbReference type="InterPro" id="IPR036890">
    <property type="entry name" value="HATPase_C_sf"/>
</dbReference>
<dbReference type="Gene3D" id="3.30.565.10">
    <property type="entry name" value="Histidine kinase-like ATPase, C-terminal domain"/>
    <property type="match status" value="1"/>
</dbReference>
<dbReference type="Pfam" id="PF00512">
    <property type="entry name" value="HisKA"/>
    <property type="match status" value="1"/>
</dbReference>
<evidence type="ECO:0000256" key="2">
    <source>
        <dbReference type="ARBA" id="ARBA00004236"/>
    </source>
</evidence>
<feature type="domain" description="Histidine kinase" evidence="13">
    <location>
        <begin position="150"/>
        <end position="369"/>
    </location>
</feature>
<keyword evidence="11" id="KW-0902">Two-component regulatory system</keyword>
<sequence length="393" mass="44173">ERKVLTEFLREKQNVLPKYFDETRDIFVIEELKTAFDNGEYIPKDESVLLKLYEQDVAIVIPLYANKKPVGFLVLGNKKNGELYTKQDIDTLAIISDQSAVGIANAQLYEEQRQFGIKLEQTVKERTAELQVANKKLTELDKAKSEFISIASHQLRTPLTVIKGYISMILEGSFGKTSKVISDNLNKVYTSNERLIELVENLLDISRIESGRQEFNFTTLDMKHEAQVVYEELEQKAKTKGLEFKLEAPKEKLEIVGDSEKLHEVIMNFTDNAVKYTKEGFVHITLRKDGDNIIYEVKDSGIGMNAEDKKALFKKFSRAAGTSLVHTEGTGLGLYVAKMIIDTHKGEVGADSKGRGKGSTFWFSIPVKGKGGKVGRFKVERKEGSMAAKDTPA</sequence>
<dbReference type="FunFam" id="3.30.565.10:FF:000023">
    <property type="entry name" value="PAS domain-containing sensor histidine kinase"/>
    <property type="match status" value="1"/>
</dbReference>
<dbReference type="Pfam" id="PF02518">
    <property type="entry name" value="HATPase_c"/>
    <property type="match status" value="1"/>
</dbReference>
<dbReference type="Proteomes" id="UP000230935">
    <property type="component" value="Unassembled WGS sequence"/>
</dbReference>
<dbReference type="CDD" id="cd00082">
    <property type="entry name" value="HisKA"/>
    <property type="match status" value="1"/>
</dbReference>
<evidence type="ECO:0000256" key="3">
    <source>
        <dbReference type="ARBA" id="ARBA00004314"/>
    </source>
</evidence>
<dbReference type="GO" id="GO:0000155">
    <property type="term" value="F:phosphorelay sensor kinase activity"/>
    <property type="evidence" value="ECO:0007669"/>
    <property type="project" value="InterPro"/>
</dbReference>
<dbReference type="PROSITE" id="PS50109">
    <property type="entry name" value="HIS_KIN"/>
    <property type="match status" value="1"/>
</dbReference>
<keyword evidence="12" id="KW-0472">Membrane</keyword>
<evidence type="ECO:0000256" key="12">
    <source>
        <dbReference type="ARBA" id="ARBA00023136"/>
    </source>
</evidence>
<reference evidence="15" key="1">
    <citation type="submission" date="2017-09" db="EMBL/GenBank/DDBJ databases">
        <title>Depth-based differentiation of microbial function through sediment-hosted aquifers and enrichment of novel symbionts in the deep terrestrial subsurface.</title>
        <authorList>
            <person name="Probst A.J."/>
            <person name="Ladd B."/>
            <person name="Jarett J.K."/>
            <person name="Geller-Mcgrath D.E."/>
            <person name="Sieber C.M.K."/>
            <person name="Emerson J.B."/>
            <person name="Anantharaman K."/>
            <person name="Thomas B.C."/>
            <person name="Malmstrom R."/>
            <person name="Stieglmeier M."/>
            <person name="Klingl A."/>
            <person name="Woyke T."/>
            <person name="Ryan C.M."/>
            <person name="Banfield J.F."/>
        </authorList>
    </citation>
    <scope>NUCLEOTIDE SEQUENCE [LARGE SCALE GENOMIC DNA]</scope>
</reference>
<keyword evidence="9" id="KW-0418">Kinase</keyword>
<evidence type="ECO:0000313" key="15">
    <source>
        <dbReference type="Proteomes" id="UP000230935"/>
    </source>
</evidence>
<organism evidence="14 15">
    <name type="scientific">Candidatus Buchananbacteria bacterium CG10_big_fil_rev_8_21_14_0_10_42_9</name>
    <dbReference type="NCBI Taxonomy" id="1974526"/>
    <lineage>
        <taxon>Bacteria</taxon>
        <taxon>Candidatus Buchananiibacteriota</taxon>
    </lineage>
</organism>
<keyword evidence="5" id="KW-1003">Cell membrane</keyword>
<dbReference type="InterPro" id="IPR003661">
    <property type="entry name" value="HisK_dim/P_dom"/>
</dbReference>
<dbReference type="InterPro" id="IPR004358">
    <property type="entry name" value="Sig_transdc_His_kin-like_C"/>
</dbReference>
<dbReference type="GO" id="GO:0005886">
    <property type="term" value="C:plasma membrane"/>
    <property type="evidence" value="ECO:0007669"/>
    <property type="project" value="UniProtKB-SubCell"/>
</dbReference>
<feature type="non-terminal residue" evidence="14">
    <location>
        <position position="1"/>
    </location>
</feature>
<dbReference type="GO" id="GO:0045121">
    <property type="term" value="C:membrane raft"/>
    <property type="evidence" value="ECO:0007669"/>
    <property type="project" value="UniProtKB-SubCell"/>
</dbReference>
<dbReference type="PANTHER" id="PTHR43711">
    <property type="entry name" value="TWO-COMPONENT HISTIDINE KINASE"/>
    <property type="match status" value="1"/>
</dbReference>
<name>A0A2H0W3B5_9BACT</name>
<keyword evidence="10" id="KW-0067">ATP-binding</keyword>
<evidence type="ECO:0000256" key="10">
    <source>
        <dbReference type="ARBA" id="ARBA00022840"/>
    </source>
</evidence>
<evidence type="ECO:0000313" key="14">
    <source>
        <dbReference type="EMBL" id="PIS05021.1"/>
    </source>
</evidence>
<dbReference type="Gene3D" id="3.30.450.40">
    <property type="match status" value="1"/>
</dbReference>
<evidence type="ECO:0000256" key="6">
    <source>
        <dbReference type="ARBA" id="ARBA00022553"/>
    </source>
</evidence>
<keyword evidence="7" id="KW-0808">Transferase</keyword>
<dbReference type="SMART" id="SM00387">
    <property type="entry name" value="HATPase_c"/>
    <property type="match status" value="1"/>
</dbReference>
<comment type="subcellular location">
    <subcellularLocation>
        <location evidence="2">Cell membrane</location>
    </subcellularLocation>
    <subcellularLocation>
        <location evidence="3">Membrane raft</location>
        <topology evidence="3">Multi-pass membrane protein</topology>
    </subcellularLocation>
</comment>
<dbReference type="SUPFAM" id="SSF47384">
    <property type="entry name" value="Homodimeric domain of signal transducing histidine kinase"/>
    <property type="match status" value="1"/>
</dbReference>
<accession>A0A2H0W3B5</accession>
<evidence type="ECO:0000256" key="11">
    <source>
        <dbReference type="ARBA" id="ARBA00023012"/>
    </source>
</evidence>
<keyword evidence="8" id="KW-0547">Nucleotide-binding</keyword>
<dbReference type="InterPro" id="IPR029016">
    <property type="entry name" value="GAF-like_dom_sf"/>
</dbReference>
<evidence type="ECO:0000256" key="9">
    <source>
        <dbReference type="ARBA" id="ARBA00022777"/>
    </source>
</evidence>
<protein>
    <recommendedName>
        <fullName evidence="4">histidine kinase</fullName>
        <ecNumber evidence="4">2.7.13.3</ecNumber>
    </recommendedName>
</protein>
<evidence type="ECO:0000256" key="4">
    <source>
        <dbReference type="ARBA" id="ARBA00012438"/>
    </source>
</evidence>
<dbReference type="InterPro" id="IPR005467">
    <property type="entry name" value="His_kinase_dom"/>
</dbReference>